<dbReference type="SUPFAM" id="SSF52200">
    <property type="entry name" value="Toll/Interleukin receptor TIR domain"/>
    <property type="match status" value="1"/>
</dbReference>
<protein>
    <recommendedName>
        <fullName evidence="9">TIR domain-containing protein</fullName>
    </recommendedName>
</protein>
<dbReference type="InterPro" id="IPR001611">
    <property type="entry name" value="Leu-rich_rpt"/>
</dbReference>
<evidence type="ECO:0000256" key="5">
    <source>
        <dbReference type="ARBA" id="ARBA00022989"/>
    </source>
</evidence>
<comment type="subcellular location">
    <subcellularLocation>
        <location evidence="1">Membrane</location>
        <topology evidence="1">Single-pass membrane protein</topology>
    </subcellularLocation>
</comment>
<accession>A0AAE0S485</accession>
<name>A0AAE0S485_9BIVA</name>
<evidence type="ECO:0000256" key="7">
    <source>
        <dbReference type="SAM" id="Phobius"/>
    </source>
</evidence>
<dbReference type="Gene3D" id="3.40.50.10140">
    <property type="entry name" value="Toll/interleukin-1 receptor homology (TIR) domain"/>
    <property type="match status" value="1"/>
</dbReference>
<dbReference type="InterPro" id="IPR032675">
    <property type="entry name" value="LRR_dom_sf"/>
</dbReference>
<evidence type="ECO:0000313" key="10">
    <source>
        <dbReference type="EMBL" id="KAK3584898.1"/>
    </source>
</evidence>
<evidence type="ECO:0000259" key="9">
    <source>
        <dbReference type="PROSITE" id="PS50104"/>
    </source>
</evidence>
<dbReference type="InterPro" id="IPR035897">
    <property type="entry name" value="Toll_tir_struct_dom_sf"/>
</dbReference>
<feature type="signal peptide" evidence="8">
    <location>
        <begin position="1"/>
        <end position="21"/>
    </location>
</feature>
<feature type="transmembrane region" description="Helical" evidence="7">
    <location>
        <begin position="581"/>
        <end position="604"/>
    </location>
</feature>
<dbReference type="SUPFAM" id="SSF52058">
    <property type="entry name" value="L domain-like"/>
    <property type="match status" value="2"/>
</dbReference>
<evidence type="ECO:0000256" key="3">
    <source>
        <dbReference type="ARBA" id="ARBA00022692"/>
    </source>
</evidence>
<dbReference type="GO" id="GO:0038023">
    <property type="term" value="F:signaling receptor activity"/>
    <property type="evidence" value="ECO:0007669"/>
    <property type="project" value="TreeGrafter"/>
</dbReference>
<feature type="chain" id="PRO_5042090216" description="TIR domain-containing protein" evidence="8">
    <location>
        <begin position="22"/>
        <end position="803"/>
    </location>
</feature>
<evidence type="ECO:0000256" key="2">
    <source>
        <dbReference type="ARBA" id="ARBA00009634"/>
    </source>
</evidence>
<evidence type="ECO:0000256" key="1">
    <source>
        <dbReference type="ARBA" id="ARBA00004167"/>
    </source>
</evidence>
<dbReference type="PROSITE" id="PS50104">
    <property type="entry name" value="TIR"/>
    <property type="match status" value="1"/>
</dbReference>
<dbReference type="Gene3D" id="3.80.10.10">
    <property type="entry name" value="Ribonuclease Inhibitor"/>
    <property type="match status" value="2"/>
</dbReference>
<dbReference type="GO" id="GO:0005886">
    <property type="term" value="C:plasma membrane"/>
    <property type="evidence" value="ECO:0007669"/>
    <property type="project" value="TreeGrafter"/>
</dbReference>
<sequence>MTVLKMIHFLLILVLYTIVHNTDVQSELNSCIENYGELSCENITSEQAIPLVALAGVHTVCINGSKTIKKLESSPFQNISWQSVSELYISNFLALYSINKDFLAGLRGLKLLSISSCQYLKEIPEELLKETPELEALYLDWLPSMNMSQVEKLLRNSVPNLRYLSLIALNTLLKKIFLIGNDFIEAVGPKNLTFLDMSQSYFGGASNFEYVLQNSLFHLQYLNISNTPFYTTTPTATFRKYLKLDVIDLSNCILEPLIRMDATPTHPVVITKHDCPQERVVLRYYIMSNLKTPWDHPRHINAIFNFTKSEGCIVERVLLVDLSKNRIKKLNITLFGRLSYVNLMKFDLSNNSMEYLSPSILSALPALKIINFDGNALSRMEDIDDFKTLFESMKSIEIINLRDNGLTRLPVNFGQQNKELRILDLKGNHLRHFQIAVGSMEKIVLIDLSDNYIDVLSNQIVDDIQYIYSIQQSDVTWPRERDNVDFYQEKNIRMAYAYNSTRNVRLSQEENGWSPESFTVDISGNFLQCTCDNLYFAKWIISSDVNLLRKESLNCMFYGQKLDMKEDMVDKIVFRCRLPKITAIIVTVCITCFICITLLFYFIFRRRKKACIQHRIRYLKKKIKEGKLSYIVFVSYCSNDQDIAYKWIVPVINDYLKDNLEASEDLAVTGLETIIPGMLLTNEIYRCIEEALVVVLVVTENFLESDWCNLEGLIASQYKIPLVILIEEGTRCENKSRTIKHALKHFGRAEWSTKNGQFRIRPSMNVICDGILSIAAESLFSLKEKEKSKRTRGQQPLLENHCV</sequence>
<dbReference type="Pfam" id="PF13676">
    <property type="entry name" value="TIR_2"/>
    <property type="match status" value="1"/>
</dbReference>
<reference evidence="10" key="3">
    <citation type="submission" date="2023-05" db="EMBL/GenBank/DDBJ databases">
        <authorList>
            <person name="Smith C.H."/>
        </authorList>
    </citation>
    <scope>NUCLEOTIDE SEQUENCE</scope>
    <source>
        <strain evidence="10">CHS0354</strain>
        <tissue evidence="10">Mantle</tissue>
    </source>
</reference>
<dbReference type="EMBL" id="JAEAOA010001326">
    <property type="protein sequence ID" value="KAK3584898.1"/>
    <property type="molecule type" value="Genomic_DNA"/>
</dbReference>
<evidence type="ECO:0000313" key="11">
    <source>
        <dbReference type="Proteomes" id="UP001195483"/>
    </source>
</evidence>
<keyword evidence="11" id="KW-1185">Reference proteome</keyword>
<dbReference type="PANTHER" id="PTHR24365">
    <property type="entry name" value="TOLL-LIKE RECEPTOR"/>
    <property type="match status" value="1"/>
</dbReference>
<keyword evidence="3 7" id="KW-0812">Transmembrane</keyword>
<organism evidence="10 11">
    <name type="scientific">Potamilus streckersoni</name>
    <dbReference type="NCBI Taxonomy" id="2493646"/>
    <lineage>
        <taxon>Eukaryota</taxon>
        <taxon>Metazoa</taxon>
        <taxon>Spiralia</taxon>
        <taxon>Lophotrochozoa</taxon>
        <taxon>Mollusca</taxon>
        <taxon>Bivalvia</taxon>
        <taxon>Autobranchia</taxon>
        <taxon>Heteroconchia</taxon>
        <taxon>Palaeoheterodonta</taxon>
        <taxon>Unionida</taxon>
        <taxon>Unionoidea</taxon>
        <taxon>Unionidae</taxon>
        <taxon>Ambleminae</taxon>
        <taxon>Lampsilini</taxon>
        <taxon>Potamilus</taxon>
    </lineage>
</organism>
<keyword evidence="4 8" id="KW-0732">Signal</keyword>
<dbReference type="Pfam" id="PF13855">
    <property type="entry name" value="LRR_8"/>
    <property type="match status" value="1"/>
</dbReference>
<dbReference type="PANTHER" id="PTHR24365:SF541">
    <property type="entry name" value="PROTEIN TOLL-RELATED"/>
    <property type="match status" value="1"/>
</dbReference>
<gene>
    <name evidence="10" type="ORF">CHS0354_021772</name>
</gene>
<dbReference type="Proteomes" id="UP001195483">
    <property type="component" value="Unassembled WGS sequence"/>
</dbReference>
<dbReference type="AlphaFoldDB" id="A0AAE0S485"/>
<reference evidence="10" key="1">
    <citation type="journal article" date="2021" name="Genome Biol. Evol.">
        <title>A High-Quality Reference Genome for a Parasitic Bivalve with Doubly Uniparental Inheritance (Bivalvia: Unionida).</title>
        <authorList>
            <person name="Smith C.H."/>
        </authorList>
    </citation>
    <scope>NUCLEOTIDE SEQUENCE</scope>
    <source>
        <strain evidence="10">CHS0354</strain>
    </source>
</reference>
<reference evidence="10" key="2">
    <citation type="journal article" date="2021" name="Genome Biol. Evol.">
        <title>Developing a high-quality reference genome for a parasitic bivalve with doubly uniparental inheritance (Bivalvia: Unionida).</title>
        <authorList>
            <person name="Smith C.H."/>
        </authorList>
    </citation>
    <scope>NUCLEOTIDE SEQUENCE</scope>
    <source>
        <strain evidence="10">CHS0354</strain>
        <tissue evidence="10">Mantle</tissue>
    </source>
</reference>
<feature type="domain" description="TIR" evidence="9">
    <location>
        <begin position="628"/>
        <end position="766"/>
    </location>
</feature>
<dbReference type="GO" id="GO:0007165">
    <property type="term" value="P:signal transduction"/>
    <property type="evidence" value="ECO:0007669"/>
    <property type="project" value="InterPro"/>
</dbReference>
<proteinExistence type="inferred from homology"/>
<evidence type="ECO:0000256" key="6">
    <source>
        <dbReference type="ARBA" id="ARBA00023136"/>
    </source>
</evidence>
<keyword evidence="6 7" id="KW-0472">Membrane</keyword>
<comment type="similarity">
    <text evidence="2">Belongs to the Toll-like receptor family.</text>
</comment>
<evidence type="ECO:0000256" key="8">
    <source>
        <dbReference type="SAM" id="SignalP"/>
    </source>
</evidence>
<keyword evidence="5 7" id="KW-1133">Transmembrane helix</keyword>
<evidence type="ECO:0000256" key="4">
    <source>
        <dbReference type="ARBA" id="ARBA00022729"/>
    </source>
</evidence>
<dbReference type="InterPro" id="IPR000157">
    <property type="entry name" value="TIR_dom"/>
</dbReference>
<comment type="caution">
    <text evidence="10">The sequence shown here is derived from an EMBL/GenBank/DDBJ whole genome shotgun (WGS) entry which is preliminary data.</text>
</comment>